<dbReference type="AlphaFoldDB" id="A0A2L2TCA5"/>
<protein>
    <submittedName>
        <fullName evidence="1">Uncharacterized protein</fullName>
    </submittedName>
</protein>
<proteinExistence type="predicted"/>
<evidence type="ECO:0000313" key="1">
    <source>
        <dbReference type="EMBL" id="CEI67708.1"/>
    </source>
</evidence>
<accession>A0A2L2TCA5</accession>
<evidence type="ECO:0000313" key="2">
    <source>
        <dbReference type="Proteomes" id="UP000245910"/>
    </source>
</evidence>
<keyword evidence="2" id="KW-1185">Reference proteome</keyword>
<reference evidence="2" key="1">
    <citation type="submission" date="2014-10" db="EMBL/GenBank/DDBJ databases">
        <authorList>
            <person name="King R."/>
        </authorList>
    </citation>
    <scope>NUCLEOTIDE SEQUENCE [LARGE SCALE GENOMIC DNA]</scope>
    <source>
        <strain evidence="2">A3/5</strain>
    </source>
</reference>
<name>A0A2L2TCA5_9HYPO</name>
<dbReference type="Proteomes" id="UP000245910">
    <property type="component" value="Chromosome I"/>
</dbReference>
<organism evidence="1 2">
    <name type="scientific">Fusarium venenatum</name>
    <dbReference type="NCBI Taxonomy" id="56646"/>
    <lineage>
        <taxon>Eukaryota</taxon>
        <taxon>Fungi</taxon>
        <taxon>Dikarya</taxon>
        <taxon>Ascomycota</taxon>
        <taxon>Pezizomycotina</taxon>
        <taxon>Sordariomycetes</taxon>
        <taxon>Hypocreomycetidae</taxon>
        <taxon>Hypocreales</taxon>
        <taxon>Nectriaceae</taxon>
        <taxon>Fusarium</taxon>
    </lineage>
</organism>
<dbReference type="EMBL" id="LN649229">
    <property type="protein sequence ID" value="CEI67708.1"/>
    <property type="molecule type" value="Genomic_DNA"/>
</dbReference>
<sequence>MYLENYIKYKESNDRSFPKLLIGTCLGLSNSDYPFENMTIS</sequence>